<accession>Q0JWR9</accession>
<dbReference type="GO" id="GO:0004518">
    <property type="term" value="F:nuclease activity"/>
    <property type="evidence" value="ECO:0007669"/>
    <property type="project" value="InterPro"/>
</dbReference>
<dbReference type="EMBL" id="AM279695">
    <property type="protein sequence ID" value="CAK51087.1"/>
    <property type="molecule type" value="Genomic_DNA"/>
</dbReference>
<reference evidence="7" key="1">
    <citation type="journal article" date="2006" name="J. Bacteriol.">
        <title>Intraspecific variability of the terminal inverted repeats of the linear chromosome of Streptomyces ambofaciens.</title>
        <authorList>
            <person name="Choulet F."/>
            <person name="Gallois A."/>
            <person name="Aigle B."/>
            <person name="Mangenot S."/>
            <person name="Gerbaud C."/>
            <person name="Truong C."/>
            <person name="Francou F.X."/>
            <person name="Borges F."/>
            <person name="Fourrier C."/>
            <person name="Guerineau M."/>
            <person name="Decaris B."/>
            <person name="Barbe V."/>
            <person name="Pernodet J.L."/>
            <person name="Leblond P."/>
        </authorList>
    </citation>
    <scope>NUCLEOTIDE SEQUENCE</scope>
    <source>
        <strain evidence="7">DSM40697</strain>
    </source>
</reference>
<evidence type="ECO:0000256" key="4">
    <source>
        <dbReference type="ARBA" id="ARBA00022840"/>
    </source>
</evidence>
<dbReference type="GO" id="GO:0004674">
    <property type="term" value="F:protein serine/threonine kinase activity"/>
    <property type="evidence" value="ECO:0007669"/>
    <property type="project" value="UniProtKB-KW"/>
</dbReference>
<dbReference type="PANTHER" id="PTHR43289">
    <property type="entry name" value="MITOGEN-ACTIVATED PROTEIN KINASE KINASE KINASE 20-RELATED"/>
    <property type="match status" value="1"/>
</dbReference>
<dbReference type="OrthoDB" id="7061676at2"/>
<evidence type="ECO:0000313" key="7">
    <source>
        <dbReference type="EMBL" id="CAK51087.1"/>
    </source>
</evidence>
<keyword evidence="2" id="KW-0547">Nucleotide-binding</keyword>
<dbReference type="Pfam" id="PF00069">
    <property type="entry name" value="Pkinase"/>
    <property type="match status" value="1"/>
</dbReference>
<gene>
    <name evidence="7" type="ORF">DSMT0005</name>
</gene>
<feature type="domain" description="Protein kinase" evidence="6">
    <location>
        <begin position="249"/>
        <end position="555"/>
    </location>
</feature>
<protein>
    <submittedName>
        <fullName evidence="7">Putative serine/threonine protein kinase</fullName>
    </submittedName>
</protein>
<evidence type="ECO:0000256" key="1">
    <source>
        <dbReference type="ARBA" id="ARBA00022679"/>
    </source>
</evidence>
<dbReference type="PROSITE" id="PS50011">
    <property type="entry name" value="PROTEIN_KINASE_DOM"/>
    <property type="match status" value="1"/>
</dbReference>
<dbReference type="InterPro" id="IPR011009">
    <property type="entry name" value="Kinase-like_dom_sf"/>
</dbReference>
<feature type="region of interest" description="Disordered" evidence="5">
    <location>
        <begin position="438"/>
        <end position="457"/>
    </location>
</feature>
<evidence type="ECO:0000256" key="5">
    <source>
        <dbReference type="SAM" id="MobiDB-lite"/>
    </source>
</evidence>
<evidence type="ECO:0000256" key="2">
    <source>
        <dbReference type="ARBA" id="ARBA00022741"/>
    </source>
</evidence>
<dbReference type="RefSeq" id="WP_079155304.1">
    <property type="nucleotide sequence ID" value="NZ_CP012949.1"/>
</dbReference>
<keyword evidence="7" id="KW-0723">Serine/threonine-protein kinase</keyword>
<evidence type="ECO:0000256" key="3">
    <source>
        <dbReference type="ARBA" id="ARBA00022777"/>
    </source>
</evidence>
<dbReference type="SMART" id="SM00220">
    <property type="entry name" value="S_TKc"/>
    <property type="match status" value="1"/>
</dbReference>
<name>Q0JWR9_STRAM</name>
<proteinExistence type="predicted"/>
<organism evidence="7">
    <name type="scientific">Streptomyces ambofaciens</name>
    <dbReference type="NCBI Taxonomy" id="1889"/>
    <lineage>
        <taxon>Bacteria</taxon>
        <taxon>Bacillati</taxon>
        <taxon>Actinomycetota</taxon>
        <taxon>Actinomycetes</taxon>
        <taxon>Kitasatosporales</taxon>
        <taxon>Streptomycetaceae</taxon>
        <taxon>Streptomyces</taxon>
    </lineage>
</organism>
<dbReference type="AlphaFoldDB" id="Q0JWR9"/>
<dbReference type="PANTHER" id="PTHR43289:SF34">
    <property type="entry name" value="SERINE_THREONINE-PROTEIN KINASE YBDM-RELATED"/>
    <property type="match status" value="1"/>
</dbReference>
<feature type="compositionally biased region" description="Basic and acidic residues" evidence="5">
    <location>
        <begin position="267"/>
        <end position="288"/>
    </location>
</feature>
<keyword evidence="3 7" id="KW-0418">Kinase</keyword>
<keyword evidence="4" id="KW-0067">ATP-binding</keyword>
<dbReference type="SUPFAM" id="SSF56112">
    <property type="entry name" value="Protein kinase-like (PK-like)"/>
    <property type="match status" value="1"/>
</dbReference>
<dbReference type="InterPro" id="IPR025382">
    <property type="entry name" value="Cap4-like_endonuclease_dom"/>
</dbReference>
<keyword evidence="1" id="KW-0808">Transferase</keyword>
<dbReference type="Gene3D" id="1.10.510.10">
    <property type="entry name" value="Transferase(Phosphotransferase) domain 1"/>
    <property type="match status" value="1"/>
</dbReference>
<dbReference type="EMBL" id="AM279694">
    <property type="protein sequence ID" value="CAK50849.1"/>
    <property type="molecule type" value="Genomic_DNA"/>
</dbReference>
<dbReference type="Gene3D" id="3.30.200.20">
    <property type="entry name" value="Phosphorylase Kinase, domain 1"/>
    <property type="match status" value="1"/>
</dbReference>
<feature type="region of interest" description="Disordered" evidence="5">
    <location>
        <begin position="256"/>
        <end position="288"/>
    </location>
</feature>
<dbReference type="GO" id="GO:0005524">
    <property type="term" value="F:ATP binding"/>
    <property type="evidence" value="ECO:0007669"/>
    <property type="project" value="UniProtKB-KW"/>
</dbReference>
<sequence length="726" mass="79861">MTEPTWAATPDHSGSVVLRRYEYQAHVTARAVLEMLADNAVQHVTCEHIEDVIVARNWGHATDGLFWDFQQVKARDATTPWTFRDILSRGPLKSLWRTYGAVKDQGLTYGLTVALEGSFDSTDALMTALAYGEGADNGRCTERVGAHLNADFKEVSTFLGMIRIQELPRSGDIEVGNVAFLRELGPSLGDAEISGLYAELINRVRSAMQGRLDPQWTERSGMQDQPVDLLGRRIRPSAIADIRQRLQPPEYLLLTGSSRPGGVEAAQIHERRSAAPYETHGRPKDYHRDKYPFHRQEDGMADVFHATHKLTGTPVVLKQLRGRHPHLAKRARMAREIEVGSLLSEHPHAMPVWDAGPENTWFVMPPAQAVATECLDDLNDPAALRELIESLCSVLIAAHGIQALGSRHGWIHRDIKPSNVLRLDGRWVLADWGIARRPPGQTTHAQRTRPGVSMGSEGFAAPELSTDAHSAGPPTDIYSLGQMIGWAVTRKNPQQNVPLIPESGPWRAVVRVATRTDPAKRPATVQAFLDLITQEIDEPPVPPVLQAEALRDALNAGVASAAEELIALAAAHLDDAALYCDVLLRIETEALIPALSVDSLRALEIVRAMPELLGTHRQTERGEVDAVIMWLFTVARHAADTGQLPLLEESCNGAFYWDALWDQWRPQGKIGPWLRTLTGDAAGAVAGALRDHPDCARHFSSLAKDLRVDHRIRSAVTPPSLGLSSP</sequence>
<evidence type="ECO:0000259" key="6">
    <source>
        <dbReference type="PROSITE" id="PS50011"/>
    </source>
</evidence>
<dbReference type="InterPro" id="IPR000719">
    <property type="entry name" value="Prot_kinase_dom"/>
</dbReference>
<dbReference type="Pfam" id="PF14130">
    <property type="entry name" value="Cap4_nuclease"/>
    <property type="match status" value="1"/>
</dbReference>